<dbReference type="Proteomes" id="UP001162164">
    <property type="component" value="Unassembled WGS sequence"/>
</dbReference>
<keyword evidence="4 5" id="KW-0238">DNA-binding</keyword>
<gene>
    <name evidence="7" type="ORF">NQ317_016253</name>
</gene>
<comment type="caution">
    <text evidence="7">The sequence shown here is derived from an EMBL/GenBank/DDBJ whole genome shotgun (WGS) entry which is preliminary data.</text>
</comment>
<dbReference type="SUPFAM" id="SSF57716">
    <property type="entry name" value="Glucocorticoid receptor-like (DNA-binding domain)"/>
    <property type="match status" value="1"/>
</dbReference>
<reference evidence="7" key="1">
    <citation type="journal article" date="2023" name="Insect Mol. Biol.">
        <title>Genome sequencing provides insights into the evolution of gene families encoding plant cell wall-degrading enzymes in longhorned beetles.</title>
        <authorList>
            <person name="Shin N.R."/>
            <person name="Okamura Y."/>
            <person name="Kirsch R."/>
            <person name="Pauchet Y."/>
        </authorList>
    </citation>
    <scope>NUCLEOTIDE SEQUENCE</scope>
    <source>
        <strain evidence="7">MMC_N1</strain>
    </source>
</reference>
<organism evidence="7 8">
    <name type="scientific">Molorchus minor</name>
    <dbReference type="NCBI Taxonomy" id="1323400"/>
    <lineage>
        <taxon>Eukaryota</taxon>
        <taxon>Metazoa</taxon>
        <taxon>Ecdysozoa</taxon>
        <taxon>Arthropoda</taxon>
        <taxon>Hexapoda</taxon>
        <taxon>Insecta</taxon>
        <taxon>Pterygota</taxon>
        <taxon>Neoptera</taxon>
        <taxon>Endopterygota</taxon>
        <taxon>Coleoptera</taxon>
        <taxon>Polyphaga</taxon>
        <taxon>Cucujiformia</taxon>
        <taxon>Chrysomeloidea</taxon>
        <taxon>Cerambycidae</taxon>
        <taxon>Lamiinae</taxon>
        <taxon>Monochamini</taxon>
        <taxon>Molorchus</taxon>
    </lineage>
</organism>
<dbReference type="InterPro" id="IPR038441">
    <property type="entry name" value="THAP_Znf_sf"/>
</dbReference>
<keyword evidence="2 5" id="KW-0863">Zinc-finger</keyword>
<dbReference type="Gene3D" id="6.20.210.20">
    <property type="entry name" value="THAP domain"/>
    <property type="match status" value="1"/>
</dbReference>
<evidence type="ECO:0000313" key="8">
    <source>
        <dbReference type="Proteomes" id="UP001162164"/>
    </source>
</evidence>
<evidence type="ECO:0000256" key="3">
    <source>
        <dbReference type="ARBA" id="ARBA00022833"/>
    </source>
</evidence>
<dbReference type="PROSITE" id="PS50950">
    <property type="entry name" value="ZF_THAP"/>
    <property type="match status" value="1"/>
</dbReference>
<keyword evidence="1" id="KW-0479">Metal-binding</keyword>
<dbReference type="Pfam" id="PF05485">
    <property type="entry name" value="THAP"/>
    <property type="match status" value="1"/>
</dbReference>
<feature type="domain" description="THAP-type" evidence="6">
    <location>
        <begin position="1"/>
        <end position="74"/>
    </location>
</feature>
<evidence type="ECO:0000256" key="5">
    <source>
        <dbReference type="PROSITE-ProRule" id="PRU00309"/>
    </source>
</evidence>
<protein>
    <recommendedName>
        <fullName evidence="6">THAP-type domain-containing protein</fullName>
    </recommendedName>
</protein>
<name>A0ABQ9JZW2_9CUCU</name>
<evidence type="ECO:0000313" key="7">
    <source>
        <dbReference type="EMBL" id="KAJ8983154.1"/>
    </source>
</evidence>
<dbReference type="InterPro" id="IPR006612">
    <property type="entry name" value="THAP_Znf"/>
</dbReference>
<accession>A0ABQ9JZW2</accession>
<keyword evidence="3" id="KW-0862">Zinc</keyword>
<evidence type="ECO:0000259" key="6">
    <source>
        <dbReference type="PROSITE" id="PS50950"/>
    </source>
</evidence>
<evidence type="ECO:0000256" key="4">
    <source>
        <dbReference type="ARBA" id="ARBA00023125"/>
    </source>
</evidence>
<keyword evidence="8" id="KW-1185">Reference proteome</keyword>
<evidence type="ECO:0000256" key="2">
    <source>
        <dbReference type="ARBA" id="ARBA00022771"/>
    </source>
</evidence>
<proteinExistence type="predicted"/>
<dbReference type="EMBL" id="JAPWTJ010000092">
    <property type="protein sequence ID" value="KAJ8983154.1"/>
    <property type="molecule type" value="Genomic_DNA"/>
</dbReference>
<evidence type="ECO:0000256" key="1">
    <source>
        <dbReference type="ARBA" id="ARBA00022723"/>
    </source>
</evidence>
<sequence length="154" mass="17796">MQKIFRPEGIHFHRFPKGQLLHLWKSALGLDENWQRSANKYVCSKHFKDNDYLIIDNRAVLKTKRSGLNIPSDGVVKICNTAEIFIKRMLLITDKPIAQQYYDKIYVLFPSFKGHFFATAIVEENHGYALIKAIRPEDGHLLGPKLVVSILVKF</sequence>